<accession>A0A6A6TIT5</accession>
<proteinExistence type="predicted"/>
<evidence type="ECO:0000313" key="3">
    <source>
        <dbReference type="Proteomes" id="UP000799324"/>
    </source>
</evidence>
<keyword evidence="3" id="KW-1185">Reference proteome</keyword>
<gene>
    <name evidence="2" type="ORF">K491DRAFT_712855</name>
</gene>
<feature type="domain" description="GED" evidence="1">
    <location>
        <begin position="173"/>
        <end position="263"/>
    </location>
</feature>
<protein>
    <recommendedName>
        <fullName evidence="1">GED domain-containing protein</fullName>
    </recommendedName>
</protein>
<evidence type="ECO:0000259" key="1">
    <source>
        <dbReference type="PROSITE" id="PS51388"/>
    </source>
</evidence>
<dbReference type="Proteomes" id="UP000799324">
    <property type="component" value="Unassembled WGS sequence"/>
</dbReference>
<name>A0A6A6TIT5_9PLEO</name>
<evidence type="ECO:0000313" key="2">
    <source>
        <dbReference type="EMBL" id="KAF2659336.1"/>
    </source>
</evidence>
<dbReference type="PROSITE" id="PS51388">
    <property type="entry name" value="GED"/>
    <property type="match status" value="1"/>
</dbReference>
<dbReference type="EMBL" id="MU004308">
    <property type="protein sequence ID" value="KAF2659336.1"/>
    <property type="molecule type" value="Genomic_DNA"/>
</dbReference>
<dbReference type="AlphaFoldDB" id="A0A6A6TIT5"/>
<dbReference type="InterPro" id="IPR020850">
    <property type="entry name" value="GED_dom"/>
</dbReference>
<dbReference type="OrthoDB" id="5061070at2759"/>
<sequence length="263" mass="29596">MLGLMFKSQSRKWKAIAQVHLDLVWRAVDYFMVFALQHSIPEHDVRERLVEHIIQPRLLTLRKSVDAKLEEIIDCHGGVNTGLMDAYQDTRNHRLQQTSPLASTSLDAWGSTSLRKPDGPKAGAKFIQQLIRLVFDPKGFVSDVLSSCWSSSNAHSPTTPQGTHDSALRKHDASILVRDSEAFYESNLQFFIGAIFGLVVEKGLMERLPDELFTQRIVRHMSKATLKLVAGETEGTARKRIECDEELKGLEECLNKLTTGGRI</sequence>
<reference evidence="2" key="1">
    <citation type="journal article" date="2020" name="Stud. Mycol.">
        <title>101 Dothideomycetes genomes: a test case for predicting lifestyles and emergence of pathogens.</title>
        <authorList>
            <person name="Haridas S."/>
            <person name="Albert R."/>
            <person name="Binder M."/>
            <person name="Bloem J."/>
            <person name="Labutti K."/>
            <person name="Salamov A."/>
            <person name="Andreopoulos B."/>
            <person name="Baker S."/>
            <person name="Barry K."/>
            <person name="Bills G."/>
            <person name="Bluhm B."/>
            <person name="Cannon C."/>
            <person name="Castanera R."/>
            <person name="Culley D."/>
            <person name="Daum C."/>
            <person name="Ezra D."/>
            <person name="Gonzalez J."/>
            <person name="Henrissat B."/>
            <person name="Kuo A."/>
            <person name="Liang C."/>
            <person name="Lipzen A."/>
            <person name="Lutzoni F."/>
            <person name="Magnuson J."/>
            <person name="Mondo S."/>
            <person name="Nolan M."/>
            <person name="Ohm R."/>
            <person name="Pangilinan J."/>
            <person name="Park H.-J."/>
            <person name="Ramirez L."/>
            <person name="Alfaro M."/>
            <person name="Sun H."/>
            <person name="Tritt A."/>
            <person name="Yoshinaga Y."/>
            <person name="Zwiers L.-H."/>
            <person name="Turgeon B."/>
            <person name="Goodwin S."/>
            <person name="Spatafora J."/>
            <person name="Crous P."/>
            <person name="Grigoriev I."/>
        </authorList>
    </citation>
    <scope>NUCLEOTIDE SEQUENCE</scope>
    <source>
        <strain evidence="2">CBS 122681</strain>
    </source>
</reference>
<organism evidence="2 3">
    <name type="scientific">Lophiostoma macrostomum CBS 122681</name>
    <dbReference type="NCBI Taxonomy" id="1314788"/>
    <lineage>
        <taxon>Eukaryota</taxon>
        <taxon>Fungi</taxon>
        <taxon>Dikarya</taxon>
        <taxon>Ascomycota</taxon>
        <taxon>Pezizomycotina</taxon>
        <taxon>Dothideomycetes</taxon>
        <taxon>Pleosporomycetidae</taxon>
        <taxon>Pleosporales</taxon>
        <taxon>Lophiostomataceae</taxon>
        <taxon>Lophiostoma</taxon>
    </lineage>
</organism>